<reference evidence="1" key="2">
    <citation type="submission" date="2020-11" db="EMBL/GenBank/DDBJ databases">
        <authorList>
            <person name="McCartney M.A."/>
            <person name="Auch B."/>
            <person name="Kono T."/>
            <person name="Mallez S."/>
            <person name="Becker A."/>
            <person name="Gohl D.M."/>
            <person name="Silverstein K.A.T."/>
            <person name="Koren S."/>
            <person name="Bechman K.B."/>
            <person name="Herman A."/>
            <person name="Abrahante J.E."/>
            <person name="Garbe J."/>
        </authorList>
    </citation>
    <scope>NUCLEOTIDE SEQUENCE</scope>
    <source>
        <strain evidence="1">Duluth1</strain>
        <tissue evidence="1">Whole animal</tissue>
    </source>
</reference>
<proteinExistence type="predicted"/>
<keyword evidence="2" id="KW-1185">Reference proteome</keyword>
<dbReference type="Proteomes" id="UP000828390">
    <property type="component" value="Unassembled WGS sequence"/>
</dbReference>
<evidence type="ECO:0000313" key="2">
    <source>
        <dbReference type="Proteomes" id="UP000828390"/>
    </source>
</evidence>
<name>A0A9D4JQ01_DREPO</name>
<gene>
    <name evidence="1" type="ORF">DPMN_122010</name>
</gene>
<comment type="caution">
    <text evidence="1">The sequence shown here is derived from an EMBL/GenBank/DDBJ whole genome shotgun (WGS) entry which is preliminary data.</text>
</comment>
<sequence length="105" mass="11498">MAHQRGRNFNFCCSRKNAAADDLNAARAANYCSSSIFATRAEENLIEDCGFGVHVTVSLPNVVDNTDVSSSKLVDPPRKPPRLLYTDAYESITLKDAHTPALKIN</sequence>
<dbReference type="EMBL" id="JAIWYP010000005">
    <property type="protein sequence ID" value="KAH3820265.1"/>
    <property type="molecule type" value="Genomic_DNA"/>
</dbReference>
<protein>
    <submittedName>
        <fullName evidence="1">Uncharacterized protein</fullName>
    </submittedName>
</protein>
<dbReference type="AlphaFoldDB" id="A0A9D4JQ01"/>
<reference evidence="1" key="1">
    <citation type="journal article" date="2019" name="bioRxiv">
        <title>The Genome of the Zebra Mussel, Dreissena polymorpha: A Resource for Invasive Species Research.</title>
        <authorList>
            <person name="McCartney M.A."/>
            <person name="Auch B."/>
            <person name="Kono T."/>
            <person name="Mallez S."/>
            <person name="Zhang Y."/>
            <person name="Obille A."/>
            <person name="Becker A."/>
            <person name="Abrahante J.E."/>
            <person name="Garbe J."/>
            <person name="Badalamenti J.P."/>
            <person name="Herman A."/>
            <person name="Mangelson H."/>
            <person name="Liachko I."/>
            <person name="Sullivan S."/>
            <person name="Sone E.D."/>
            <person name="Koren S."/>
            <person name="Silverstein K.A.T."/>
            <person name="Beckman K.B."/>
            <person name="Gohl D.M."/>
        </authorList>
    </citation>
    <scope>NUCLEOTIDE SEQUENCE</scope>
    <source>
        <strain evidence="1">Duluth1</strain>
        <tissue evidence="1">Whole animal</tissue>
    </source>
</reference>
<accession>A0A9D4JQ01</accession>
<evidence type="ECO:0000313" key="1">
    <source>
        <dbReference type="EMBL" id="KAH3820265.1"/>
    </source>
</evidence>
<organism evidence="1 2">
    <name type="scientific">Dreissena polymorpha</name>
    <name type="common">Zebra mussel</name>
    <name type="synonym">Mytilus polymorpha</name>
    <dbReference type="NCBI Taxonomy" id="45954"/>
    <lineage>
        <taxon>Eukaryota</taxon>
        <taxon>Metazoa</taxon>
        <taxon>Spiralia</taxon>
        <taxon>Lophotrochozoa</taxon>
        <taxon>Mollusca</taxon>
        <taxon>Bivalvia</taxon>
        <taxon>Autobranchia</taxon>
        <taxon>Heteroconchia</taxon>
        <taxon>Euheterodonta</taxon>
        <taxon>Imparidentia</taxon>
        <taxon>Neoheterodontei</taxon>
        <taxon>Myida</taxon>
        <taxon>Dreissenoidea</taxon>
        <taxon>Dreissenidae</taxon>
        <taxon>Dreissena</taxon>
    </lineage>
</organism>